<evidence type="ECO:0000313" key="2">
    <source>
        <dbReference type="Proteomes" id="UP000033841"/>
    </source>
</evidence>
<reference evidence="1 2" key="1">
    <citation type="journal article" date="2015" name="Nature">
        <title>rRNA introns, odd ribosomes, and small enigmatic genomes across a large radiation of phyla.</title>
        <authorList>
            <person name="Brown C.T."/>
            <person name="Hug L.A."/>
            <person name="Thomas B.C."/>
            <person name="Sharon I."/>
            <person name="Castelle C.J."/>
            <person name="Singh A."/>
            <person name="Wilkins M.J."/>
            <person name="Williams K.H."/>
            <person name="Banfield J.F."/>
        </authorList>
    </citation>
    <scope>NUCLEOTIDE SEQUENCE [LARGE SCALE GENOMIC DNA]</scope>
</reference>
<comment type="caution">
    <text evidence="1">The sequence shown here is derived from an EMBL/GenBank/DDBJ whole genome shotgun (WGS) entry which is preliminary data.</text>
</comment>
<dbReference type="EMBL" id="LBVR01000001">
    <property type="protein sequence ID" value="KKQ92873.1"/>
    <property type="molecule type" value="Genomic_DNA"/>
</dbReference>
<gene>
    <name evidence="1" type="ORF">UT14_C0001G0016</name>
</gene>
<dbReference type="Proteomes" id="UP000033841">
    <property type="component" value="Unassembled WGS sequence"/>
</dbReference>
<sequence>MHENKQIIIDGWRVYDLPVEYSDADYEEARVEITNQVRNTPGLIALFEYGCIPFPGISDMDFWAVFSDDAGKMGLPLQPALSEKTKYLMSHQITLFAEKHYRKMLYFDPWTTYAWPNGQRLLYKSDGIERDLNFENIKFTKEERDILSLVLVEEYLGSINSTISFYAKKKLPVRHILETIKTCVYIIEEINLITDRKINSTFPEELKDLRSKWFKIDRQEAVKKLIKLFYDGLLISFEAAFSLSNWASRRSEWLRISDLGGERINFLNHFCLDKKAKNIYLNIFNDWRVFTDFARTPAQALELSINSCREVEIKLGRYSKVIDFCVVFQPLELAAIYLGFISEKGLLSDNLRKNTFSNLEEAPVFRPKIFQEKIKMINEIIEIYNNKRVADTSGKGWHFGNGSFQNSFEHKTIKKKILVFWLKQKFWRAINAAIKI</sequence>
<organism evidence="1 2">
    <name type="scientific">Candidatus Shapirobacteria bacterium GW2011_GWE1_38_92</name>
    <dbReference type="NCBI Taxonomy" id="1618489"/>
    <lineage>
        <taxon>Bacteria</taxon>
        <taxon>Candidatus Shapironibacteriota</taxon>
    </lineage>
</organism>
<dbReference type="AlphaFoldDB" id="A0A0G0LLV2"/>
<proteinExistence type="predicted"/>
<protein>
    <submittedName>
        <fullName evidence="1">Uncharacterized protein</fullName>
    </submittedName>
</protein>
<name>A0A0G0LLV2_9BACT</name>
<evidence type="ECO:0000313" key="1">
    <source>
        <dbReference type="EMBL" id="KKQ92873.1"/>
    </source>
</evidence>
<accession>A0A0G0LLV2</accession>